<dbReference type="EMBL" id="FMWO01000011">
    <property type="protein sequence ID" value="SCZ84188.1"/>
    <property type="molecule type" value="Genomic_DNA"/>
</dbReference>
<keyword evidence="8 13" id="KW-1133">Transmembrane helix</keyword>
<evidence type="ECO:0000256" key="13">
    <source>
        <dbReference type="RuleBase" id="RU362101"/>
    </source>
</evidence>
<dbReference type="PANTHER" id="PTHR40659:SF1">
    <property type="entry name" value="NICKEL_COBALT EFFLUX SYSTEM RCNA"/>
    <property type="match status" value="1"/>
</dbReference>
<dbReference type="GO" id="GO:0010045">
    <property type="term" value="P:response to nickel cation"/>
    <property type="evidence" value="ECO:0007669"/>
    <property type="project" value="TreeGrafter"/>
</dbReference>
<proteinExistence type="inferred from homology"/>
<evidence type="ECO:0000256" key="7">
    <source>
        <dbReference type="ARBA" id="ARBA00022692"/>
    </source>
</evidence>
<dbReference type="InterPro" id="IPR011541">
    <property type="entry name" value="Ni/Co_transpt_high_affinity"/>
</dbReference>
<organism evidence="14 15">
    <name type="scientific">Nitrosomonas mobilis</name>
    <dbReference type="NCBI Taxonomy" id="51642"/>
    <lineage>
        <taxon>Bacteria</taxon>
        <taxon>Pseudomonadati</taxon>
        <taxon>Pseudomonadota</taxon>
        <taxon>Betaproteobacteria</taxon>
        <taxon>Nitrosomonadales</taxon>
        <taxon>Nitrosomonadaceae</taxon>
        <taxon>Nitrosomonas</taxon>
    </lineage>
</organism>
<feature type="transmembrane region" description="Helical" evidence="13">
    <location>
        <begin position="204"/>
        <end position="225"/>
    </location>
</feature>
<evidence type="ECO:0000256" key="1">
    <source>
        <dbReference type="ARBA" id="ARBA00002510"/>
    </source>
</evidence>
<dbReference type="RefSeq" id="WP_090283469.1">
    <property type="nucleotide sequence ID" value="NZ_FMWO01000011.1"/>
</dbReference>
<keyword evidence="15" id="KW-1185">Reference proteome</keyword>
<keyword evidence="10" id="KW-0921">Nickel transport</keyword>
<evidence type="ECO:0000256" key="9">
    <source>
        <dbReference type="ARBA" id="ARBA00023065"/>
    </source>
</evidence>
<evidence type="ECO:0000256" key="2">
    <source>
        <dbReference type="ARBA" id="ARBA00004651"/>
    </source>
</evidence>
<dbReference type="OrthoDB" id="8617493at2"/>
<keyword evidence="9" id="KW-0406">Ion transport</keyword>
<evidence type="ECO:0000256" key="11">
    <source>
        <dbReference type="ARBA" id="ARBA00023136"/>
    </source>
</evidence>
<evidence type="ECO:0000256" key="12">
    <source>
        <dbReference type="ARBA" id="ARBA00023285"/>
    </source>
</evidence>
<evidence type="ECO:0000256" key="6">
    <source>
        <dbReference type="ARBA" id="ARBA00022596"/>
    </source>
</evidence>
<keyword evidence="3" id="KW-0171">Cobalt transport</keyword>
<dbReference type="STRING" id="51642.NSMM_1080038"/>
<evidence type="ECO:0000313" key="15">
    <source>
        <dbReference type="Proteomes" id="UP000198729"/>
    </source>
</evidence>
<name>A0A1G5SAP6_9PROT</name>
<keyword evidence="11 13" id="KW-0472">Membrane</keyword>
<evidence type="ECO:0000256" key="10">
    <source>
        <dbReference type="ARBA" id="ARBA00023112"/>
    </source>
</evidence>
<comment type="function">
    <text evidence="1">Efflux system for nickel and cobalt.</text>
</comment>
<dbReference type="InterPro" id="IPR051224">
    <property type="entry name" value="NiCoT_RcnA"/>
</dbReference>
<keyword evidence="6" id="KW-0533">Nickel</keyword>
<evidence type="ECO:0000313" key="14">
    <source>
        <dbReference type="EMBL" id="SCZ84188.1"/>
    </source>
</evidence>
<keyword evidence="7 13" id="KW-0812">Transmembrane</keyword>
<dbReference type="Proteomes" id="UP000198729">
    <property type="component" value="Unassembled WGS sequence"/>
</dbReference>
<keyword evidence="12" id="KW-0170">Cobalt</keyword>
<dbReference type="GO" id="GO:0015099">
    <property type="term" value="F:nickel cation transmembrane transporter activity"/>
    <property type="evidence" value="ECO:0007669"/>
    <property type="project" value="UniProtKB-UniRule"/>
</dbReference>
<evidence type="ECO:0000256" key="4">
    <source>
        <dbReference type="ARBA" id="ARBA00022448"/>
    </source>
</evidence>
<protein>
    <recommendedName>
        <fullName evidence="13">Nickel/cobalt efflux system</fullName>
    </recommendedName>
</protein>
<feature type="transmembrane region" description="Helical" evidence="13">
    <location>
        <begin position="102"/>
        <end position="121"/>
    </location>
</feature>
<evidence type="ECO:0000256" key="3">
    <source>
        <dbReference type="ARBA" id="ARBA00022426"/>
    </source>
</evidence>
<comment type="subcellular location">
    <subcellularLocation>
        <location evidence="2 13">Cell membrane</location>
        <topology evidence="2 13">Multi-pass membrane protein</topology>
    </subcellularLocation>
</comment>
<sequence length="313" mass="33942">MIRNKSLWLVAAFCLGVLLVIFLIPWATLLAAIATLQKQLHVVLTEHVSQVGNSPWQYGSGLILVSFLYGIFHAVGPGHGKAIIVSYLGTQNQEQISHGIKLSFLAALLQAVVAIVLVTVTAQLLDLSIGSARKYSHNLELASYILIVLLGGMICLRALRNMHTLRLLKLKRLHQHLVPGSDHACDCQHHYVPETAHDKKQRGLVVLSMGLRPCTGAVLVLMYAYVVNVYIFGIMATFAMGVGTGLAVALLAVVTVLCRTRLLKWMTGRNGRSYALIRFFGAGLMLLGGALLLLLGVALFTVTDIVPASHPLL</sequence>
<dbReference type="GO" id="GO:0006824">
    <property type="term" value="P:cobalt ion transport"/>
    <property type="evidence" value="ECO:0007669"/>
    <property type="project" value="UniProtKB-KW"/>
</dbReference>
<reference evidence="14 15" key="1">
    <citation type="submission" date="2016-10" db="EMBL/GenBank/DDBJ databases">
        <authorList>
            <person name="de Groot N.N."/>
        </authorList>
    </citation>
    <scope>NUCLEOTIDE SEQUENCE [LARGE SCALE GENOMIC DNA]</scope>
    <source>
        <strain evidence="14">1</strain>
    </source>
</reference>
<accession>A0A1G5SAP6</accession>
<keyword evidence="5" id="KW-1003">Cell membrane</keyword>
<keyword evidence="4 13" id="KW-0813">Transport</keyword>
<feature type="transmembrane region" description="Helical" evidence="13">
    <location>
        <begin position="231"/>
        <end position="258"/>
    </location>
</feature>
<dbReference type="GO" id="GO:0005886">
    <property type="term" value="C:plasma membrane"/>
    <property type="evidence" value="ECO:0007669"/>
    <property type="project" value="UniProtKB-SubCell"/>
</dbReference>
<dbReference type="AlphaFoldDB" id="A0A1G5SAP6"/>
<dbReference type="GO" id="GO:0046583">
    <property type="term" value="F:monoatomic cation efflux transmembrane transporter activity"/>
    <property type="evidence" value="ECO:0007669"/>
    <property type="project" value="TreeGrafter"/>
</dbReference>
<dbReference type="PANTHER" id="PTHR40659">
    <property type="entry name" value="NICKEL/COBALT EFFLUX SYSTEM RCNA"/>
    <property type="match status" value="1"/>
</dbReference>
<dbReference type="Pfam" id="PF03824">
    <property type="entry name" value="NicO"/>
    <property type="match status" value="1"/>
</dbReference>
<gene>
    <name evidence="14" type="ORF">NSMM_1080038</name>
</gene>
<feature type="transmembrane region" description="Helical" evidence="13">
    <location>
        <begin position="141"/>
        <end position="159"/>
    </location>
</feature>
<dbReference type="GO" id="GO:0032025">
    <property type="term" value="P:response to cobalt ion"/>
    <property type="evidence" value="ECO:0007669"/>
    <property type="project" value="TreeGrafter"/>
</dbReference>
<comment type="similarity">
    <text evidence="13">Belongs to the NiCoT transporter (TC 2.A.52) family.</text>
</comment>
<feature type="transmembrane region" description="Helical" evidence="13">
    <location>
        <begin position="279"/>
        <end position="303"/>
    </location>
</feature>
<evidence type="ECO:0000256" key="5">
    <source>
        <dbReference type="ARBA" id="ARBA00022475"/>
    </source>
</evidence>
<evidence type="ECO:0000256" key="8">
    <source>
        <dbReference type="ARBA" id="ARBA00022989"/>
    </source>
</evidence>